<evidence type="ECO:0000259" key="1">
    <source>
        <dbReference type="Pfam" id="PF07727"/>
    </source>
</evidence>
<name>A0AAW2RFC3_SESRA</name>
<dbReference type="Pfam" id="PF07727">
    <property type="entry name" value="RVT_2"/>
    <property type="match status" value="1"/>
</dbReference>
<dbReference type="Pfam" id="PF13976">
    <property type="entry name" value="gag_pre-integrs"/>
    <property type="match status" value="1"/>
</dbReference>
<dbReference type="AlphaFoldDB" id="A0AAW2RFC3"/>
<dbReference type="InterPro" id="IPR013103">
    <property type="entry name" value="RVT_2"/>
</dbReference>
<protein>
    <submittedName>
        <fullName evidence="4">Retrovirus-related Pol polyprotein from transposon RE2</fullName>
    </submittedName>
</protein>
<evidence type="ECO:0000259" key="3">
    <source>
        <dbReference type="Pfam" id="PF14244"/>
    </source>
</evidence>
<evidence type="ECO:0000259" key="2">
    <source>
        <dbReference type="Pfam" id="PF13976"/>
    </source>
</evidence>
<dbReference type="Pfam" id="PF14244">
    <property type="entry name" value="Retrotran_gag_3"/>
    <property type="match status" value="1"/>
</dbReference>
<comment type="caution">
    <text evidence="4">The sequence shown here is derived from an EMBL/GenBank/DDBJ whole genome shotgun (WGS) entry which is preliminary data.</text>
</comment>
<dbReference type="SUPFAM" id="SSF56672">
    <property type="entry name" value="DNA/RNA polymerases"/>
    <property type="match status" value="1"/>
</dbReference>
<feature type="domain" description="Reverse transcriptase Ty1/copia-type" evidence="1">
    <location>
        <begin position="198"/>
        <end position="428"/>
    </location>
</feature>
<accession>A0AAW2RFC3</accession>
<sequence>MAKDSEILKLYPSDNPGLSLVSTPLDGSNYLAWSRSIKIALEAKMKLRFINGEATKPAKNDKDLEQWIRVDYMDHKTKAIVAVGSLIGKLYILNDKSFKKKQIDKVMTSCRELGLSASTVTLEIWHRRLGHASSNVMNHIELLKRNKNDSPPCEIYPQAKQQRLFFPSTSKEGFDPLDSNEIDTEQGNDLAADYTTTRDKKAIGCKRVFKLKIKADGTMERHKARLVAKGYNQIAGIYYMDSFSPIAKAVTVRIFLAVATSLQWHIHQLNINNVFLHGSLDEEIYMQAPEGCPVPEGHVCKLKKLLYSLKQASKQWIQGFTTKLEAFDFIQSKYDHCLFTKVTSLGLFVLLVYVDDVLLAEPSEEVIAKIKRYLGKLFTIKDLGIDKYFLHLEIARSTEKLTITQTKYTKDIVADVGLPNVKPASIPLPSGIKFTADAGEQIPNPKTYRRLLGRLLYLSFSRPDICYATQHLSQYM</sequence>
<dbReference type="PANTHER" id="PTHR37610">
    <property type="entry name" value="CCHC-TYPE DOMAIN-CONTAINING PROTEIN"/>
    <property type="match status" value="1"/>
</dbReference>
<dbReference type="PANTHER" id="PTHR37610:SF40">
    <property type="entry name" value="OS01G0909600 PROTEIN"/>
    <property type="match status" value="1"/>
</dbReference>
<dbReference type="InterPro" id="IPR025724">
    <property type="entry name" value="GAG-pre-integrase_dom"/>
</dbReference>
<reference evidence="4" key="1">
    <citation type="submission" date="2020-06" db="EMBL/GenBank/DDBJ databases">
        <authorList>
            <person name="Li T."/>
            <person name="Hu X."/>
            <person name="Zhang T."/>
            <person name="Song X."/>
            <person name="Zhang H."/>
            <person name="Dai N."/>
            <person name="Sheng W."/>
            <person name="Hou X."/>
            <person name="Wei L."/>
        </authorList>
    </citation>
    <scope>NUCLEOTIDE SEQUENCE</scope>
    <source>
        <strain evidence="4">G02</strain>
        <tissue evidence="4">Leaf</tissue>
    </source>
</reference>
<evidence type="ECO:0000313" key="4">
    <source>
        <dbReference type="EMBL" id="KAL0378972.1"/>
    </source>
</evidence>
<proteinExistence type="predicted"/>
<reference evidence="4" key="2">
    <citation type="journal article" date="2024" name="Plant">
        <title>Genomic evolution and insights into agronomic trait innovations of Sesamum species.</title>
        <authorList>
            <person name="Miao H."/>
            <person name="Wang L."/>
            <person name="Qu L."/>
            <person name="Liu H."/>
            <person name="Sun Y."/>
            <person name="Le M."/>
            <person name="Wang Q."/>
            <person name="Wei S."/>
            <person name="Zheng Y."/>
            <person name="Lin W."/>
            <person name="Duan Y."/>
            <person name="Cao H."/>
            <person name="Xiong S."/>
            <person name="Wang X."/>
            <person name="Wei L."/>
            <person name="Li C."/>
            <person name="Ma Q."/>
            <person name="Ju M."/>
            <person name="Zhao R."/>
            <person name="Li G."/>
            <person name="Mu C."/>
            <person name="Tian Q."/>
            <person name="Mei H."/>
            <person name="Zhang T."/>
            <person name="Gao T."/>
            <person name="Zhang H."/>
        </authorList>
    </citation>
    <scope>NUCLEOTIDE SEQUENCE</scope>
    <source>
        <strain evidence="4">G02</strain>
    </source>
</reference>
<feature type="domain" description="GAG-pre-integrase" evidence="2">
    <location>
        <begin position="90"/>
        <end position="161"/>
    </location>
</feature>
<feature type="domain" description="Retrotransposon Copia-like N-terminal" evidence="3">
    <location>
        <begin position="12"/>
        <end position="58"/>
    </location>
</feature>
<dbReference type="EMBL" id="JACGWJ010000013">
    <property type="protein sequence ID" value="KAL0378972.1"/>
    <property type="molecule type" value="Genomic_DNA"/>
</dbReference>
<dbReference type="InterPro" id="IPR029472">
    <property type="entry name" value="Copia-like_N"/>
</dbReference>
<dbReference type="InterPro" id="IPR043502">
    <property type="entry name" value="DNA/RNA_pol_sf"/>
</dbReference>
<gene>
    <name evidence="4" type="ORF">Sradi_3202700</name>
</gene>
<organism evidence="4">
    <name type="scientific">Sesamum radiatum</name>
    <name type="common">Black benniseed</name>
    <dbReference type="NCBI Taxonomy" id="300843"/>
    <lineage>
        <taxon>Eukaryota</taxon>
        <taxon>Viridiplantae</taxon>
        <taxon>Streptophyta</taxon>
        <taxon>Embryophyta</taxon>
        <taxon>Tracheophyta</taxon>
        <taxon>Spermatophyta</taxon>
        <taxon>Magnoliopsida</taxon>
        <taxon>eudicotyledons</taxon>
        <taxon>Gunneridae</taxon>
        <taxon>Pentapetalae</taxon>
        <taxon>asterids</taxon>
        <taxon>lamiids</taxon>
        <taxon>Lamiales</taxon>
        <taxon>Pedaliaceae</taxon>
        <taxon>Sesamum</taxon>
    </lineage>
</organism>